<name>A0A2N6Q6Z9_9BACT</name>
<dbReference type="Gene3D" id="1.10.150.130">
    <property type="match status" value="1"/>
</dbReference>
<dbReference type="GO" id="GO:0015074">
    <property type="term" value="P:DNA integration"/>
    <property type="evidence" value="ECO:0007669"/>
    <property type="project" value="InterPro"/>
</dbReference>
<comment type="caution">
    <text evidence="3">The sequence shown here is derived from an EMBL/GenBank/DDBJ whole genome shotgun (WGS) entry which is preliminary data.</text>
</comment>
<dbReference type="InterPro" id="IPR010998">
    <property type="entry name" value="Integrase_recombinase_N"/>
</dbReference>
<dbReference type="RefSeq" id="WP_102188118.1">
    <property type="nucleotide sequence ID" value="NZ_PNGI01000006.1"/>
</dbReference>
<keyword evidence="1" id="KW-0238">DNA-binding</keyword>
<dbReference type="InterPro" id="IPR011010">
    <property type="entry name" value="DNA_brk_join_enz"/>
</dbReference>
<evidence type="ECO:0000256" key="2">
    <source>
        <dbReference type="ARBA" id="ARBA00023172"/>
    </source>
</evidence>
<dbReference type="GO" id="GO:0003677">
    <property type="term" value="F:DNA binding"/>
    <property type="evidence" value="ECO:0007669"/>
    <property type="project" value="UniProtKB-KW"/>
</dbReference>
<evidence type="ECO:0000313" key="4">
    <source>
        <dbReference type="Proteomes" id="UP000235661"/>
    </source>
</evidence>
<accession>A0A2N6Q6Z9</accession>
<dbReference type="SUPFAM" id="SSF56349">
    <property type="entry name" value="DNA breaking-rejoining enzymes"/>
    <property type="match status" value="1"/>
</dbReference>
<dbReference type="GO" id="GO:0006310">
    <property type="term" value="P:DNA recombination"/>
    <property type="evidence" value="ECO:0007669"/>
    <property type="project" value="UniProtKB-KW"/>
</dbReference>
<organism evidence="3 4">
    <name type="scientific">Hoylesella timonensis</name>
    <dbReference type="NCBI Taxonomy" id="386414"/>
    <lineage>
        <taxon>Bacteria</taxon>
        <taxon>Pseudomonadati</taxon>
        <taxon>Bacteroidota</taxon>
        <taxon>Bacteroidia</taxon>
        <taxon>Bacteroidales</taxon>
        <taxon>Prevotellaceae</taxon>
        <taxon>Hoylesella</taxon>
    </lineage>
</organism>
<dbReference type="CDD" id="cd01185">
    <property type="entry name" value="INTN1_C_like"/>
    <property type="match status" value="1"/>
</dbReference>
<sequence length="450" mass="52341">MATIYQRLSTKVQARTNLSEVLISLKNGNDYFVRGKSGIFVTKDNFKNGGIVVNRRKIGNDVEYHEQQLAKMIQLEAYIMKAVNNEGKERIDSAWLKNVVYTFHHGDKNYKAKDMLERMIDEYLSHKDFSTSYLRSVKVMYRDLVRFEKYKQLSENKKYKFNPHTVTHRDIEEFTYYLRHEYEFAKKDKQLFKQLTSISSNNIKHGKNCIFPRGENSIISIVKKLKSFFIWMNNTERIENNPFKSFLIGSAHYGTPYYITIDERNIIADYPYSSEHLMRQRDVFVFQCLVGCRVSDLMKLTESNIVDDMLIYAPHKTKDDGAQTLLARVPLHKKAKEIIGKYKGVLKDRRLLPCISPQKYNVAIKELFTIAGITRSVTVRNPLTGEPEQRPLNEIASSHIARRTFVGNAYAKVRDPNLIGKMSGHVEGSAAFARYRKIEDETLRDIINKL</sequence>
<protein>
    <submittedName>
        <fullName evidence="3">Recombinase</fullName>
    </submittedName>
</protein>
<proteinExistence type="predicted"/>
<dbReference type="InterPro" id="IPR013762">
    <property type="entry name" value="Integrase-like_cat_sf"/>
</dbReference>
<evidence type="ECO:0000313" key="3">
    <source>
        <dbReference type="EMBL" id="PMC10743.1"/>
    </source>
</evidence>
<reference evidence="3 4" key="1">
    <citation type="submission" date="2017-09" db="EMBL/GenBank/DDBJ databases">
        <title>Bacterial strain isolated from the female urinary microbiota.</title>
        <authorList>
            <person name="Thomas-White K."/>
            <person name="Kumar N."/>
            <person name="Forster S."/>
            <person name="Putonti C."/>
            <person name="Lawley T."/>
            <person name="Wolfe A.J."/>
        </authorList>
    </citation>
    <scope>NUCLEOTIDE SEQUENCE [LARGE SCALE GENOMIC DNA]</scope>
    <source>
        <strain evidence="3 4">UMB0818</strain>
    </source>
</reference>
<keyword evidence="2" id="KW-0233">DNA recombination</keyword>
<dbReference type="Gene3D" id="1.10.443.10">
    <property type="entry name" value="Intergrase catalytic core"/>
    <property type="match status" value="1"/>
</dbReference>
<dbReference type="EMBL" id="PNGI01000006">
    <property type="protein sequence ID" value="PMC10743.1"/>
    <property type="molecule type" value="Genomic_DNA"/>
</dbReference>
<dbReference type="AlphaFoldDB" id="A0A2N6Q6Z9"/>
<evidence type="ECO:0000256" key="1">
    <source>
        <dbReference type="ARBA" id="ARBA00023125"/>
    </source>
</evidence>
<gene>
    <name evidence="3" type="ORF">CJ232_04385</name>
</gene>
<dbReference type="Proteomes" id="UP000235661">
    <property type="component" value="Unassembled WGS sequence"/>
</dbReference>